<feature type="transmembrane region" description="Helical" evidence="1">
    <location>
        <begin position="133"/>
        <end position="153"/>
    </location>
</feature>
<sequence>MWLSEEGPTSRKHKGFIHPVVTFIVHYISVINIIIFVHDALIHSTTTTTTTASIYYEKANSDVNINVYNNENGNDSENNNCIEYSIMIKRRQQYIACFLALYFCICLCVRLALQWKNTKQQSEQSHYKIYCEFYRMTFLCNVTIINVSISFFYNRPIIAQSFCLAVGIDQFLWYIDLIGYFIWGTFPAGVCKYLLRNNWINRITSCHHLWTIPLVFWGCGGVFHWLALPLSGIIIILNVLLSRWMTPISIENLGDEDDEKYLYLNINLSHEMWEDVKFFNPNPDMPYLLRLIFWWFSTNVAVFAALCGISYLLSFGSVISPNTCVY</sequence>
<keyword evidence="1" id="KW-1133">Transmembrane helix</keyword>
<evidence type="ECO:0000256" key="1">
    <source>
        <dbReference type="SAM" id="Phobius"/>
    </source>
</evidence>
<dbReference type="OrthoDB" id="17763at2759"/>
<name>A0A1E7EUL5_9STRA</name>
<feature type="transmembrane region" description="Helical" evidence="1">
    <location>
        <begin position="173"/>
        <end position="195"/>
    </location>
</feature>
<accession>A0A1E7EUL5</accession>
<proteinExistence type="predicted"/>
<keyword evidence="1" id="KW-0812">Transmembrane</keyword>
<dbReference type="KEGG" id="fcy:FRACYDRAFT_248389"/>
<dbReference type="InParanoid" id="A0A1E7EUL5"/>
<feature type="transmembrane region" description="Helical" evidence="1">
    <location>
        <begin position="215"/>
        <end position="241"/>
    </location>
</feature>
<organism evidence="2 3">
    <name type="scientific">Fragilariopsis cylindrus CCMP1102</name>
    <dbReference type="NCBI Taxonomy" id="635003"/>
    <lineage>
        <taxon>Eukaryota</taxon>
        <taxon>Sar</taxon>
        <taxon>Stramenopiles</taxon>
        <taxon>Ochrophyta</taxon>
        <taxon>Bacillariophyta</taxon>
        <taxon>Bacillariophyceae</taxon>
        <taxon>Bacillariophycidae</taxon>
        <taxon>Bacillariales</taxon>
        <taxon>Bacillariaceae</taxon>
        <taxon>Fragilariopsis</taxon>
    </lineage>
</organism>
<reference evidence="2 3" key="1">
    <citation type="submission" date="2016-09" db="EMBL/GenBank/DDBJ databases">
        <title>Extensive genetic diversity and differential bi-allelic expression allows diatom success in the polar Southern Ocean.</title>
        <authorList>
            <consortium name="DOE Joint Genome Institute"/>
            <person name="Mock T."/>
            <person name="Otillar R.P."/>
            <person name="Strauss J."/>
            <person name="Dupont C."/>
            <person name="Frickenhaus S."/>
            <person name="Maumus F."/>
            <person name="Mcmullan M."/>
            <person name="Sanges R."/>
            <person name="Schmutz J."/>
            <person name="Toseland A."/>
            <person name="Valas R."/>
            <person name="Veluchamy A."/>
            <person name="Ward B.J."/>
            <person name="Allen A."/>
            <person name="Barry K."/>
            <person name="Falciatore A."/>
            <person name="Ferrante M."/>
            <person name="Fortunato A.E."/>
            <person name="Gloeckner G."/>
            <person name="Gruber A."/>
            <person name="Hipkin R."/>
            <person name="Janech M."/>
            <person name="Kroth P."/>
            <person name="Leese F."/>
            <person name="Lindquist E."/>
            <person name="Lyon B.R."/>
            <person name="Martin J."/>
            <person name="Mayer C."/>
            <person name="Parker M."/>
            <person name="Quesneville H."/>
            <person name="Raymond J."/>
            <person name="Uhlig C."/>
            <person name="Valentin K.U."/>
            <person name="Worden A.Z."/>
            <person name="Armbrust E.V."/>
            <person name="Bowler C."/>
            <person name="Green B."/>
            <person name="Moulton V."/>
            <person name="Van Oosterhout C."/>
            <person name="Grigoriev I."/>
        </authorList>
    </citation>
    <scope>NUCLEOTIDE SEQUENCE [LARGE SCALE GENOMIC DNA]</scope>
    <source>
        <strain evidence="2 3">CCMP1102</strain>
    </source>
</reference>
<feature type="transmembrane region" description="Helical" evidence="1">
    <location>
        <begin position="94"/>
        <end position="113"/>
    </location>
</feature>
<protein>
    <submittedName>
        <fullName evidence="2">Uncharacterized protein</fullName>
    </submittedName>
</protein>
<evidence type="ECO:0000313" key="2">
    <source>
        <dbReference type="EMBL" id="OEU09537.1"/>
    </source>
</evidence>
<gene>
    <name evidence="2" type="ORF">FRACYDRAFT_248389</name>
</gene>
<dbReference type="Proteomes" id="UP000095751">
    <property type="component" value="Unassembled WGS sequence"/>
</dbReference>
<dbReference type="AlphaFoldDB" id="A0A1E7EUL5"/>
<feature type="transmembrane region" description="Helical" evidence="1">
    <location>
        <begin position="287"/>
        <end position="313"/>
    </location>
</feature>
<keyword evidence="3" id="KW-1185">Reference proteome</keyword>
<dbReference type="EMBL" id="KV784375">
    <property type="protein sequence ID" value="OEU09537.1"/>
    <property type="molecule type" value="Genomic_DNA"/>
</dbReference>
<feature type="transmembrane region" description="Helical" evidence="1">
    <location>
        <begin position="16"/>
        <end position="37"/>
    </location>
</feature>
<evidence type="ECO:0000313" key="3">
    <source>
        <dbReference type="Proteomes" id="UP000095751"/>
    </source>
</evidence>
<keyword evidence="1" id="KW-0472">Membrane</keyword>